<dbReference type="SUPFAM" id="SSF47769">
    <property type="entry name" value="SAM/Pointed domain"/>
    <property type="match status" value="1"/>
</dbReference>
<accession>Q4T494</accession>
<evidence type="ECO:0000313" key="3">
    <source>
        <dbReference type="EMBL" id="CAF92288.1"/>
    </source>
</evidence>
<dbReference type="Gene3D" id="1.10.150.50">
    <property type="entry name" value="Transcription Factor, Ets-1"/>
    <property type="match status" value="1"/>
</dbReference>
<reference evidence="3" key="1">
    <citation type="journal article" date="2004" name="Nature">
        <title>Genome duplication in the teleost fish Tetraodon nigroviridis reveals the early vertebrate proto-karyotype.</title>
        <authorList>
            <person name="Jaillon O."/>
            <person name="Aury J.-M."/>
            <person name="Brunet F."/>
            <person name="Petit J.-L."/>
            <person name="Stange-Thomann N."/>
            <person name="Mauceli E."/>
            <person name="Bouneau L."/>
            <person name="Fischer C."/>
            <person name="Ozouf-Costaz C."/>
            <person name="Bernot A."/>
            <person name="Nicaud S."/>
            <person name="Jaffe D."/>
            <person name="Fisher S."/>
            <person name="Lutfalla G."/>
            <person name="Dossat C."/>
            <person name="Segurens B."/>
            <person name="Dasilva C."/>
            <person name="Salanoubat M."/>
            <person name="Levy M."/>
            <person name="Boudet N."/>
            <person name="Castellano S."/>
            <person name="Anthouard V."/>
            <person name="Jubin C."/>
            <person name="Castelli V."/>
            <person name="Katinka M."/>
            <person name="Vacherie B."/>
            <person name="Biemont C."/>
            <person name="Skalli Z."/>
            <person name="Cattolico L."/>
            <person name="Poulain J."/>
            <person name="De Berardinis V."/>
            <person name="Cruaud C."/>
            <person name="Duprat S."/>
            <person name="Brottier P."/>
            <person name="Coutanceau J.-P."/>
            <person name="Gouzy J."/>
            <person name="Parra G."/>
            <person name="Lardier G."/>
            <person name="Chapple C."/>
            <person name="McKernan K.J."/>
            <person name="McEwan P."/>
            <person name="Bosak S."/>
            <person name="Kellis M."/>
            <person name="Volff J.-N."/>
            <person name="Guigo R."/>
            <person name="Zody M.C."/>
            <person name="Mesirov J."/>
            <person name="Lindblad-Toh K."/>
            <person name="Birren B."/>
            <person name="Nusbaum C."/>
            <person name="Kahn D."/>
            <person name="Robinson-Rechavi M."/>
            <person name="Laudet V."/>
            <person name="Schachter V."/>
            <person name="Quetier F."/>
            <person name="Saurin W."/>
            <person name="Scarpelli C."/>
            <person name="Wincker P."/>
            <person name="Lander E.S."/>
            <person name="Weissenbach J."/>
            <person name="Roest Crollius H."/>
        </authorList>
    </citation>
    <scope>NUCLEOTIDE SEQUENCE [LARGE SCALE GENOMIC DNA]</scope>
</reference>
<reference evidence="3" key="2">
    <citation type="submission" date="2004-02" db="EMBL/GenBank/DDBJ databases">
        <authorList>
            <consortium name="Genoscope"/>
            <consortium name="Whitehead Institute Centre for Genome Research"/>
        </authorList>
    </citation>
    <scope>NUCLEOTIDE SEQUENCE</scope>
</reference>
<dbReference type="PANTHER" id="PTHR16195:SF16">
    <property type="entry name" value="ZINC FINGER CCHC DOMAIN-CONTAINING PROTEIN 14"/>
    <property type="match status" value="1"/>
</dbReference>
<dbReference type="InterPro" id="IPR042344">
    <property type="entry name" value="ZCCHC14"/>
</dbReference>
<dbReference type="InterPro" id="IPR001660">
    <property type="entry name" value="SAM"/>
</dbReference>
<protein>
    <submittedName>
        <fullName evidence="3">(spotted green pufferfish) hypothetical protein</fullName>
    </submittedName>
</protein>
<dbReference type="Pfam" id="PF00536">
    <property type="entry name" value="SAM_1"/>
    <property type="match status" value="1"/>
</dbReference>
<evidence type="ECO:0000259" key="2">
    <source>
        <dbReference type="Pfam" id="PF00536"/>
    </source>
</evidence>
<name>Q4T494_TETNG</name>
<feature type="region of interest" description="Disordered" evidence="1">
    <location>
        <begin position="1"/>
        <end position="48"/>
    </location>
</feature>
<dbReference type="PANTHER" id="PTHR16195">
    <property type="entry name" value="ZINC FINGER CCHC DOMAIN CONTAINING PROTEIN"/>
    <property type="match status" value="1"/>
</dbReference>
<dbReference type="AlphaFoldDB" id="Q4T494"/>
<dbReference type="InterPro" id="IPR013761">
    <property type="entry name" value="SAM/pointed_sf"/>
</dbReference>
<feature type="compositionally biased region" description="Low complexity" evidence="1">
    <location>
        <begin position="12"/>
        <end position="48"/>
    </location>
</feature>
<dbReference type="EMBL" id="CAAE01009775">
    <property type="protein sequence ID" value="CAF92288.1"/>
    <property type="molecule type" value="Genomic_DNA"/>
</dbReference>
<gene>
    <name evidence="3" type="ORF">GSTENG00007431001</name>
</gene>
<comment type="caution">
    <text evidence="3">The sequence shown here is derived from an EMBL/GenBank/DDBJ whole genome shotgun (WGS) entry which is preliminary data.</text>
</comment>
<evidence type="ECO:0000256" key="1">
    <source>
        <dbReference type="SAM" id="MobiDB-lite"/>
    </source>
</evidence>
<proteinExistence type="predicted"/>
<sequence length="104" mass="11866">SSQSGGQHHPPASHSQPQSLSYSQSRSQAQAQAQTQTSCQTQPSTPEQSGILDWLRRLRLHKYYPVFKQLTMEEFLGLTEEDLNKYHLTQGAKKKLKTQLELQK</sequence>
<dbReference type="OrthoDB" id="2155283at2759"/>
<feature type="non-terminal residue" evidence="3">
    <location>
        <position position="1"/>
    </location>
</feature>
<feature type="non-terminal residue" evidence="3">
    <location>
        <position position="104"/>
    </location>
</feature>
<dbReference type="KEGG" id="tng:GSTEN00007431G001"/>
<feature type="domain" description="SAM" evidence="2">
    <location>
        <begin position="49"/>
        <end position="100"/>
    </location>
</feature>
<organism evidence="3">
    <name type="scientific">Tetraodon nigroviridis</name>
    <name type="common">Spotted green pufferfish</name>
    <name type="synonym">Chelonodon nigroviridis</name>
    <dbReference type="NCBI Taxonomy" id="99883"/>
    <lineage>
        <taxon>Eukaryota</taxon>
        <taxon>Metazoa</taxon>
        <taxon>Chordata</taxon>
        <taxon>Craniata</taxon>
        <taxon>Vertebrata</taxon>
        <taxon>Euteleostomi</taxon>
        <taxon>Actinopterygii</taxon>
        <taxon>Neopterygii</taxon>
        <taxon>Teleostei</taxon>
        <taxon>Neoteleostei</taxon>
        <taxon>Acanthomorphata</taxon>
        <taxon>Eupercaria</taxon>
        <taxon>Tetraodontiformes</taxon>
        <taxon>Tetradontoidea</taxon>
        <taxon>Tetraodontidae</taxon>
        <taxon>Tetraodon</taxon>
    </lineage>
</organism>